<evidence type="ECO:0000313" key="1">
    <source>
        <dbReference type="EMBL" id="GJD47238.1"/>
    </source>
</evidence>
<organism evidence="1 2">
    <name type="scientific">Methylobacterium cerastii</name>
    <dbReference type="NCBI Taxonomy" id="932741"/>
    <lineage>
        <taxon>Bacteria</taxon>
        <taxon>Pseudomonadati</taxon>
        <taxon>Pseudomonadota</taxon>
        <taxon>Alphaproteobacteria</taxon>
        <taxon>Hyphomicrobiales</taxon>
        <taxon>Methylobacteriaceae</taxon>
        <taxon>Methylobacterium</taxon>
    </lineage>
</organism>
<dbReference type="RefSeq" id="WP_238273361.1">
    <property type="nucleotide sequence ID" value="NZ_BPQG01000134.1"/>
</dbReference>
<proteinExistence type="predicted"/>
<gene>
    <name evidence="1" type="ORF">AFCDBAGC_5131</name>
</gene>
<dbReference type="EMBL" id="BPQG01000134">
    <property type="protein sequence ID" value="GJD47238.1"/>
    <property type="molecule type" value="Genomic_DNA"/>
</dbReference>
<evidence type="ECO:0000313" key="2">
    <source>
        <dbReference type="Proteomes" id="UP001055117"/>
    </source>
</evidence>
<sequence>MIRNDRTPAGEDEGSGKMSGLAADTFQIALDTRKIQTSRILSRFAFSPALAAAVADLAFGQADGRRA</sequence>
<name>A0ABQ4QPL4_9HYPH</name>
<protein>
    <submittedName>
        <fullName evidence="1">Uncharacterized protein</fullName>
    </submittedName>
</protein>
<comment type="caution">
    <text evidence="1">The sequence shown here is derived from an EMBL/GenBank/DDBJ whole genome shotgun (WGS) entry which is preliminary data.</text>
</comment>
<keyword evidence="2" id="KW-1185">Reference proteome</keyword>
<reference evidence="1 2" key="1">
    <citation type="journal article" date="2021" name="Front. Microbiol.">
        <title>Comprehensive Comparative Genomics and Phenotyping of Methylobacterium Species.</title>
        <authorList>
            <person name="Alessa O."/>
            <person name="Ogura Y."/>
            <person name="Fujitani Y."/>
            <person name="Takami H."/>
            <person name="Hayashi T."/>
            <person name="Sahin N."/>
            <person name="Tani A."/>
        </authorList>
    </citation>
    <scope>NUCLEOTIDE SEQUENCE [LARGE SCALE GENOMIC DNA]</scope>
    <source>
        <strain evidence="1 2">DSM 23679</strain>
    </source>
</reference>
<accession>A0ABQ4QPL4</accession>
<dbReference type="Proteomes" id="UP001055117">
    <property type="component" value="Unassembled WGS sequence"/>
</dbReference>